<evidence type="ECO:0000256" key="2">
    <source>
        <dbReference type="ARBA" id="ARBA00049648"/>
    </source>
</evidence>
<dbReference type="PANTHER" id="PTHR24020">
    <property type="entry name" value="COLLAGEN ALPHA"/>
    <property type="match status" value="1"/>
</dbReference>
<proteinExistence type="inferred from homology"/>
<dbReference type="Proteomes" id="UP001208570">
    <property type="component" value="Unassembled WGS sequence"/>
</dbReference>
<dbReference type="InterPro" id="IPR000998">
    <property type="entry name" value="MAM_dom"/>
</dbReference>
<keyword evidence="1" id="KW-0379">Hydroxylation</keyword>
<feature type="domain" description="VWFA" evidence="4">
    <location>
        <begin position="2"/>
        <end position="306"/>
    </location>
</feature>
<feature type="domain" description="MAM" evidence="3">
    <location>
        <begin position="288"/>
        <end position="455"/>
    </location>
</feature>
<gene>
    <name evidence="5" type="ORF">LSH36_2g13008</name>
</gene>
<dbReference type="Pfam" id="PF00092">
    <property type="entry name" value="VWA"/>
    <property type="match status" value="2"/>
</dbReference>
<protein>
    <recommendedName>
        <fullName evidence="7">VWFA domain-containing protein</fullName>
    </recommendedName>
</protein>
<feature type="domain" description="VWFA" evidence="4">
    <location>
        <begin position="456"/>
        <end position="632"/>
    </location>
</feature>
<comment type="similarity">
    <text evidence="2">Belongs to the fibril-associated collagens with interrupted helices (FACIT) family.</text>
</comment>
<dbReference type="Pfam" id="PF00629">
    <property type="entry name" value="MAM"/>
    <property type="match status" value="1"/>
</dbReference>
<comment type="caution">
    <text evidence="5">The sequence shown here is derived from an EMBL/GenBank/DDBJ whole genome shotgun (WGS) entry which is preliminary data.</text>
</comment>
<evidence type="ECO:0008006" key="7">
    <source>
        <dbReference type="Google" id="ProtNLM"/>
    </source>
</evidence>
<dbReference type="SMART" id="SM00327">
    <property type="entry name" value="VWA"/>
    <property type="match status" value="2"/>
</dbReference>
<dbReference type="SUPFAM" id="SSF49899">
    <property type="entry name" value="Concanavalin A-like lectins/glucanases"/>
    <property type="match status" value="1"/>
</dbReference>
<organism evidence="5 6">
    <name type="scientific">Paralvinella palmiformis</name>
    <dbReference type="NCBI Taxonomy" id="53620"/>
    <lineage>
        <taxon>Eukaryota</taxon>
        <taxon>Metazoa</taxon>
        <taxon>Spiralia</taxon>
        <taxon>Lophotrochozoa</taxon>
        <taxon>Annelida</taxon>
        <taxon>Polychaeta</taxon>
        <taxon>Sedentaria</taxon>
        <taxon>Canalipalpata</taxon>
        <taxon>Terebellida</taxon>
        <taxon>Terebelliformia</taxon>
        <taxon>Alvinellidae</taxon>
        <taxon>Paralvinella</taxon>
    </lineage>
</organism>
<dbReference type="Gene3D" id="2.60.120.200">
    <property type="match status" value="1"/>
</dbReference>
<keyword evidence="6" id="KW-1185">Reference proteome</keyword>
<dbReference type="InterPro" id="IPR050525">
    <property type="entry name" value="ECM_Assembly_Org"/>
</dbReference>
<accession>A0AAD9KGX0</accession>
<reference evidence="5" key="1">
    <citation type="journal article" date="2023" name="Mol. Biol. Evol.">
        <title>Third-Generation Sequencing Reveals the Adaptive Role of the Epigenome in Three Deep-Sea Polychaetes.</title>
        <authorList>
            <person name="Perez M."/>
            <person name="Aroh O."/>
            <person name="Sun Y."/>
            <person name="Lan Y."/>
            <person name="Juniper S.K."/>
            <person name="Young C.R."/>
            <person name="Angers B."/>
            <person name="Qian P.Y."/>
        </authorList>
    </citation>
    <scope>NUCLEOTIDE SEQUENCE</scope>
    <source>
        <strain evidence="5">P08H-3</strain>
    </source>
</reference>
<dbReference type="InterPro" id="IPR013320">
    <property type="entry name" value="ConA-like_dom_sf"/>
</dbReference>
<dbReference type="CDD" id="cd06263">
    <property type="entry name" value="MAM"/>
    <property type="match status" value="1"/>
</dbReference>
<dbReference type="InterPro" id="IPR036465">
    <property type="entry name" value="vWFA_dom_sf"/>
</dbReference>
<dbReference type="Pfam" id="PF13768">
    <property type="entry name" value="VWA_3"/>
    <property type="match status" value="2"/>
</dbReference>
<evidence type="ECO:0000313" key="5">
    <source>
        <dbReference type="EMBL" id="KAK2170565.1"/>
    </source>
</evidence>
<dbReference type="PANTHER" id="PTHR24020:SF84">
    <property type="entry name" value="VWFA DOMAIN-CONTAINING PROTEIN"/>
    <property type="match status" value="1"/>
</dbReference>
<dbReference type="EMBL" id="JAODUP010000002">
    <property type="protein sequence ID" value="KAK2170565.1"/>
    <property type="molecule type" value="Genomic_DNA"/>
</dbReference>
<evidence type="ECO:0000256" key="1">
    <source>
        <dbReference type="ARBA" id="ARBA00023278"/>
    </source>
</evidence>
<dbReference type="PROSITE" id="PS50060">
    <property type="entry name" value="MAM_2"/>
    <property type="match status" value="1"/>
</dbReference>
<evidence type="ECO:0000313" key="6">
    <source>
        <dbReference type="Proteomes" id="UP001208570"/>
    </source>
</evidence>
<name>A0AAD9KGX0_9ANNE</name>
<dbReference type="GO" id="GO:0016020">
    <property type="term" value="C:membrane"/>
    <property type="evidence" value="ECO:0007669"/>
    <property type="project" value="InterPro"/>
</dbReference>
<dbReference type="PROSITE" id="PS50234">
    <property type="entry name" value="VWFA"/>
    <property type="match status" value="2"/>
</dbReference>
<dbReference type="CDD" id="cd01450">
    <property type="entry name" value="vWFA_subfamily_ECM"/>
    <property type="match status" value="1"/>
</dbReference>
<dbReference type="Gene3D" id="3.40.50.410">
    <property type="entry name" value="von Willebrand factor, type A domain"/>
    <property type="match status" value="3"/>
</dbReference>
<sequence length="708" mass="80560">MHIVFLLDSSNYVTFEQFKQAKLFVKTFLNSINIKTGKIKVAVIEYSKTANLSINLGEIRDHQLFADAIDGIPFLNGPNNVSGSGARSHGVNMFSIGIGERIDINVMREIASRPYYYFVRILDDYGALMRHSVHLIHDILVDCAADVIFVVDVSAPWSYSVHKTIKAITAAMEKLPRRPYRVLIVASILSGAGSILFRKGFNLGQTLQFVRNATFSNTVHNRVNAKDVIIVVSNHIYTEAQLVDEEVKMMKDRGIIFVVVALGRAKDDSVLHEMASEPKSRTFIEMSNPKSFEKSEPYKCNVKDNLEADFTWMVNEGPTPTPYSGPDWAYNGDSYIFVDASHARNYGDKAIMYLPFRENGVFCLSFHYHMYGINMGILDVFVLERKREHIVWRMSGYRGTDWLFADKGILLIPNWFKNIIISTISGKIGIRGVRGRGVAGDIAIDLLRIRRDCVLDVGFLLDGSRSIKAWNWYVMLSFVKKFERRFEFTPNRTRIGVVSFGSVATLDIKLNRYKKAKKFERKLMKIAYKDMDRNTAAGLKALRKQLFVKGNGGRPRAQNIAILITNGNSTMNSVDTLPEASMLKESDVLVYVIAIGSRFKSHELQRIADSPSNRYLYRLKTFEKLNTILDQLVNSTCKHQTGRLMWSCSFEKVPFRCKIEDDPQAQIIWTRWSSTTPLNKTGPRAAYDGKYYLYLETKKPKRLGDKGM</sequence>
<dbReference type="SUPFAM" id="SSF53300">
    <property type="entry name" value="vWA-like"/>
    <property type="match status" value="3"/>
</dbReference>
<dbReference type="SMART" id="SM00137">
    <property type="entry name" value="MAM"/>
    <property type="match status" value="1"/>
</dbReference>
<dbReference type="InterPro" id="IPR002035">
    <property type="entry name" value="VWF_A"/>
</dbReference>
<evidence type="ECO:0000259" key="3">
    <source>
        <dbReference type="PROSITE" id="PS50060"/>
    </source>
</evidence>
<evidence type="ECO:0000259" key="4">
    <source>
        <dbReference type="PROSITE" id="PS50234"/>
    </source>
</evidence>
<dbReference type="AlphaFoldDB" id="A0AAD9KGX0"/>
<dbReference type="PRINTS" id="PR00453">
    <property type="entry name" value="VWFADOMAIN"/>
</dbReference>